<evidence type="ECO:0000259" key="6">
    <source>
        <dbReference type="PROSITE" id="PS50048"/>
    </source>
</evidence>
<dbReference type="SMART" id="SM00066">
    <property type="entry name" value="GAL4"/>
    <property type="match status" value="1"/>
</dbReference>
<reference evidence="7 8" key="1">
    <citation type="submission" date="2024-07" db="EMBL/GenBank/DDBJ databases">
        <title>Section-level genome sequencing and comparative genomics of Aspergillus sections Usti and Cavernicolus.</title>
        <authorList>
            <consortium name="Lawrence Berkeley National Laboratory"/>
            <person name="Nybo J.L."/>
            <person name="Vesth T.C."/>
            <person name="Theobald S."/>
            <person name="Frisvad J.C."/>
            <person name="Larsen T.O."/>
            <person name="Kjaerboelling I."/>
            <person name="Rothschild-Mancinelli K."/>
            <person name="Lyhne E.K."/>
            <person name="Kogle M.E."/>
            <person name="Barry K."/>
            <person name="Clum A."/>
            <person name="Na H."/>
            <person name="Ledsgaard L."/>
            <person name="Lin J."/>
            <person name="Lipzen A."/>
            <person name="Kuo A."/>
            <person name="Riley R."/>
            <person name="Mondo S."/>
            <person name="LaButti K."/>
            <person name="Haridas S."/>
            <person name="Pangalinan J."/>
            <person name="Salamov A.A."/>
            <person name="Simmons B.A."/>
            <person name="Magnuson J.K."/>
            <person name="Chen J."/>
            <person name="Drula E."/>
            <person name="Henrissat B."/>
            <person name="Wiebenga A."/>
            <person name="Lubbers R.J."/>
            <person name="Gomes A.C."/>
            <person name="Makela M.R."/>
            <person name="Stajich J."/>
            <person name="Grigoriev I.V."/>
            <person name="Mortensen U.H."/>
            <person name="De vries R.P."/>
            <person name="Baker S.E."/>
            <person name="Andersen M.R."/>
        </authorList>
    </citation>
    <scope>NUCLEOTIDE SEQUENCE [LARGE SCALE GENOMIC DNA]</scope>
    <source>
        <strain evidence="7 8">CBS 600.67</strain>
    </source>
</reference>
<dbReference type="PROSITE" id="PS50048">
    <property type="entry name" value="ZN2_CY6_FUNGAL_2"/>
    <property type="match status" value="1"/>
</dbReference>
<evidence type="ECO:0000256" key="1">
    <source>
        <dbReference type="ARBA" id="ARBA00023015"/>
    </source>
</evidence>
<keyword evidence="3" id="KW-0804">Transcription</keyword>
<dbReference type="PROSITE" id="PS00463">
    <property type="entry name" value="ZN2_CY6_FUNGAL_1"/>
    <property type="match status" value="1"/>
</dbReference>
<dbReference type="Gene3D" id="4.10.240.10">
    <property type="entry name" value="Zn(2)-C6 fungal-type DNA-binding domain"/>
    <property type="match status" value="1"/>
</dbReference>
<sequence length="753" mass="83546">MPKTETPSAGNPSREATLRITTSAQAFAPLSCHLGFAFFINAAIYNRIESRIMADSNTGGNNESQSTTNSKFTRCRTGCLRCRKRRRKCDEHKPRCQNCIDKNFDCNYGMQVTFLPKNSITVTAGDLKAPQNVDSAGVYDRIQFVNEDPLSTDTLAGDGGSGSVELSTERARSPTSTSGVSSAALSPPSRNTSRQNESRRYSTIERERERYNHDSEINANNERRDYSYHENRSIFAPWELDDPTHTHTQSLNLNPPVTLEPPIMQTTFSAKDEFAVQGLLALGTQSGSGPGPGPVIPAFIENPDPTIGGGGHGTGTVTPNRMIGRGGGRGGISPGIIDGIISIPTPAPQSVLNSDIRNSITGSSSSSNSEAWKMKLLQHFRYIVAPWLDICDLNHPFGITALQTAVTSTSDRLLPALMALSEACMQRVGGGRGLAVRFDDSTASVYFEQPCSNHLDLDIDVHPDSTEDVLLNLFKELQSLVSDVGNAWAENCEDYSPLQRLVHGADGMGLESAVYWVFLRIGKSLANNTPLPNLTLLYRSENTHERVAHYAQALLWLCGKALTIYLYHQDSHRVQAPNRDTWLQVFDKLSQWHYLRPQEFQPMVMIELHSDDRDQDQDQDQTQTLNPGSQFPMLLFTNGAGVLCNQLYHTAMLLMLECKPRTALPQSHGHSPVLSALWHAQRICGIALNNDRREWWDPCLLASFLVAARYMTHESQQVEIVRGFERIRGLTGWSVGEYLTQVREEWSFLDGVE</sequence>
<evidence type="ECO:0000256" key="4">
    <source>
        <dbReference type="ARBA" id="ARBA00023242"/>
    </source>
</evidence>
<keyword evidence="4" id="KW-0539">Nucleus</keyword>
<feature type="region of interest" description="Disordered" evidence="5">
    <location>
        <begin position="150"/>
        <end position="218"/>
    </location>
</feature>
<proteinExistence type="predicted"/>
<name>A0ABR4IPQ9_9EURO</name>
<evidence type="ECO:0000313" key="7">
    <source>
        <dbReference type="EMBL" id="KAL2829749.1"/>
    </source>
</evidence>
<organism evidence="7 8">
    <name type="scientific">Aspergillus cavernicola</name>
    <dbReference type="NCBI Taxonomy" id="176166"/>
    <lineage>
        <taxon>Eukaryota</taxon>
        <taxon>Fungi</taxon>
        <taxon>Dikarya</taxon>
        <taxon>Ascomycota</taxon>
        <taxon>Pezizomycotina</taxon>
        <taxon>Eurotiomycetes</taxon>
        <taxon>Eurotiomycetidae</taxon>
        <taxon>Eurotiales</taxon>
        <taxon>Aspergillaceae</taxon>
        <taxon>Aspergillus</taxon>
        <taxon>Aspergillus subgen. Nidulantes</taxon>
    </lineage>
</organism>
<evidence type="ECO:0000256" key="2">
    <source>
        <dbReference type="ARBA" id="ARBA00023125"/>
    </source>
</evidence>
<dbReference type="InterPro" id="IPR036864">
    <property type="entry name" value="Zn2-C6_fun-type_DNA-bd_sf"/>
</dbReference>
<comment type="caution">
    <text evidence="7">The sequence shown here is derived from an EMBL/GenBank/DDBJ whole genome shotgun (WGS) entry which is preliminary data.</text>
</comment>
<dbReference type="Proteomes" id="UP001610335">
    <property type="component" value="Unassembled WGS sequence"/>
</dbReference>
<dbReference type="SUPFAM" id="SSF57701">
    <property type="entry name" value="Zn2/Cys6 DNA-binding domain"/>
    <property type="match status" value="1"/>
</dbReference>
<dbReference type="InterPro" id="IPR001138">
    <property type="entry name" value="Zn2Cys6_DnaBD"/>
</dbReference>
<dbReference type="EMBL" id="JBFXLS010000015">
    <property type="protein sequence ID" value="KAL2829749.1"/>
    <property type="molecule type" value="Genomic_DNA"/>
</dbReference>
<evidence type="ECO:0000256" key="3">
    <source>
        <dbReference type="ARBA" id="ARBA00023163"/>
    </source>
</evidence>
<feature type="domain" description="Zn(2)-C6 fungal-type" evidence="6">
    <location>
        <begin position="78"/>
        <end position="108"/>
    </location>
</feature>
<feature type="compositionally biased region" description="Polar residues" evidence="5">
    <location>
        <begin position="173"/>
        <end position="195"/>
    </location>
</feature>
<keyword evidence="1" id="KW-0805">Transcription regulation</keyword>
<keyword evidence="2" id="KW-0238">DNA-binding</keyword>
<gene>
    <name evidence="7" type="ORF">BDW59DRAFT_158923</name>
</gene>
<protein>
    <recommendedName>
        <fullName evidence="6">Zn(2)-C6 fungal-type domain-containing protein</fullName>
    </recommendedName>
</protein>
<evidence type="ECO:0000313" key="8">
    <source>
        <dbReference type="Proteomes" id="UP001610335"/>
    </source>
</evidence>
<dbReference type="PANTHER" id="PTHR37534:SF24">
    <property type="entry name" value="MISCELLANEOUS ZN(II)2CYS6 TRANSCRIPTION FACTOR (EUROFUNG)-RELATED"/>
    <property type="match status" value="1"/>
</dbReference>
<feature type="compositionally biased region" description="Basic and acidic residues" evidence="5">
    <location>
        <begin position="196"/>
        <end position="218"/>
    </location>
</feature>
<accession>A0ABR4IPQ9</accession>
<keyword evidence="8" id="KW-1185">Reference proteome</keyword>
<evidence type="ECO:0000256" key="5">
    <source>
        <dbReference type="SAM" id="MobiDB-lite"/>
    </source>
</evidence>
<dbReference type="PANTHER" id="PTHR37534">
    <property type="entry name" value="TRANSCRIPTIONAL ACTIVATOR PROTEIN UGA3"/>
    <property type="match status" value="1"/>
</dbReference>
<dbReference type="Pfam" id="PF00172">
    <property type="entry name" value="Zn_clus"/>
    <property type="match status" value="1"/>
</dbReference>